<evidence type="ECO:0000313" key="1">
    <source>
        <dbReference type="Proteomes" id="UP000887565"/>
    </source>
</evidence>
<proteinExistence type="predicted"/>
<protein>
    <submittedName>
        <fullName evidence="2">Uncharacterized protein</fullName>
    </submittedName>
</protein>
<evidence type="ECO:0000313" key="2">
    <source>
        <dbReference type="WBParaSite" id="nRc.2.0.1.t10979-RA"/>
    </source>
</evidence>
<organism evidence="1 2">
    <name type="scientific">Romanomermis culicivorax</name>
    <name type="common">Nematode worm</name>
    <dbReference type="NCBI Taxonomy" id="13658"/>
    <lineage>
        <taxon>Eukaryota</taxon>
        <taxon>Metazoa</taxon>
        <taxon>Ecdysozoa</taxon>
        <taxon>Nematoda</taxon>
        <taxon>Enoplea</taxon>
        <taxon>Dorylaimia</taxon>
        <taxon>Mermithida</taxon>
        <taxon>Mermithoidea</taxon>
        <taxon>Mermithidae</taxon>
        <taxon>Romanomermis</taxon>
    </lineage>
</organism>
<dbReference type="WBParaSite" id="nRc.2.0.1.t10979-RA">
    <property type="protein sequence ID" value="nRc.2.0.1.t10979-RA"/>
    <property type="gene ID" value="nRc.2.0.1.g10979"/>
</dbReference>
<reference evidence="2" key="1">
    <citation type="submission" date="2022-11" db="UniProtKB">
        <authorList>
            <consortium name="WormBaseParasite"/>
        </authorList>
    </citation>
    <scope>IDENTIFICATION</scope>
</reference>
<keyword evidence="1" id="KW-1185">Reference proteome</keyword>
<accession>A0A915I9X8</accession>
<dbReference type="Proteomes" id="UP000887565">
    <property type="component" value="Unplaced"/>
</dbReference>
<dbReference type="AlphaFoldDB" id="A0A915I9X8"/>
<name>A0A915I9X8_ROMCU</name>
<sequence>MPATLYRGAPYPCETWNLMPQACRDRKSKHFLLFHCCLVSQGLSYQFALIEKKRRKLKIGLTRALRNSKMRKIVQKINNIYFPTTKPTMQSQKDI</sequence>